<reference evidence="1 2" key="1">
    <citation type="submission" date="2024-10" db="EMBL/GenBank/DDBJ databases">
        <authorList>
            <person name="Topkara A.R."/>
            <person name="Saygin H."/>
        </authorList>
    </citation>
    <scope>NUCLEOTIDE SEQUENCE [LARGE SCALE GENOMIC DNA]</scope>
    <source>
        <strain evidence="1 2">M3C6</strain>
    </source>
</reference>
<organism evidence="1 2">
    <name type="scientific">Nonomuraea marmarensis</name>
    <dbReference type="NCBI Taxonomy" id="3351344"/>
    <lineage>
        <taxon>Bacteria</taxon>
        <taxon>Bacillati</taxon>
        <taxon>Actinomycetota</taxon>
        <taxon>Actinomycetes</taxon>
        <taxon>Streptosporangiales</taxon>
        <taxon>Streptosporangiaceae</taxon>
        <taxon>Nonomuraea</taxon>
    </lineage>
</organism>
<dbReference type="GO" id="GO:0016740">
    <property type="term" value="F:transferase activity"/>
    <property type="evidence" value="ECO:0007669"/>
    <property type="project" value="UniProtKB-KW"/>
</dbReference>
<dbReference type="PANTHER" id="PTHR36978:SF4">
    <property type="entry name" value="P-LOOP CONTAINING NUCLEOSIDE TRIPHOSPHATE HYDROLASE PROTEIN"/>
    <property type="match status" value="1"/>
</dbReference>
<dbReference type="InterPro" id="IPR040632">
    <property type="entry name" value="Sulfotransfer_4"/>
</dbReference>
<evidence type="ECO:0000313" key="1">
    <source>
        <dbReference type="EMBL" id="MFG1708931.1"/>
    </source>
</evidence>
<sequence>MDQRPAGGERDVKVIGAGFGRTGTRSLKAALEQLGYGPCYHMSTVIAEPFRVRQWLDVGEGRSRDWDEVFRGFQAALDWPAAAYWRELAEHYPDAKIILTVRDPKRWWDSVSATIFRSALAERQRLPLRRRIIRWLVARRSPDFALYPRMARTTVMDRLFDGRIDDRDHAIDVFQRHIAQVKATIAADRLLVFESEQGWEPLCAFLGVPVPEEPFPQVNERAAFDRKRPGRLWRLIVRGR</sequence>
<dbReference type="Proteomes" id="UP001603978">
    <property type="component" value="Unassembled WGS sequence"/>
</dbReference>
<dbReference type="RefSeq" id="WP_393173207.1">
    <property type="nucleotide sequence ID" value="NZ_JBICRM010000032.1"/>
</dbReference>
<comment type="caution">
    <text evidence="1">The sequence shown here is derived from an EMBL/GenBank/DDBJ whole genome shotgun (WGS) entry which is preliminary data.</text>
</comment>
<dbReference type="Gene3D" id="3.40.50.300">
    <property type="entry name" value="P-loop containing nucleotide triphosphate hydrolases"/>
    <property type="match status" value="1"/>
</dbReference>
<keyword evidence="2" id="KW-1185">Reference proteome</keyword>
<accession>A0ABW7ANI9</accession>
<dbReference type="SUPFAM" id="SSF52540">
    <property type="entry name" value="P-loop containing nucleoside triphosphate hydrolases"/>
    <property type="match status" value="1"/>
</dbReference>
<protein>
    <submittedName>
        <fullName evidence="1">Sulfotransferase family protein</fullName>
        <ecNumber evidence="1">2.8.2.-</ecNumber>
    </submittedName>
</protein>
<dbReference type="EMBL" id="JBICRM010000032">
    <property type="protein sequence ID" value="MFG1708931.1"/>
    <property type="molecule type" value="Genomic_DNA"/>
</dbReference>
<evidence type="ECO:0000313" key="2">
    <source>
        <dbReference type="Proteomes" id="UP001603978"/>
    </source>
</evidence>
<name>A0ABW7ANI9_9ACTN</name>
<proteinExistence type="predicted"/>
<gene>
    <name evidence="1" type="ORF">ACFLIM_37610</name>
</gene>
<dbReference type="EC" id="2.8.2.-" evidence="1"/>
<dbReference type="PANTHER" id="PTHR36978">
    <property type="entry name" value="P-LOOP CONTAINING NUCLEOTIDE TRIPHOSPHATE HYDROLASE"/>
    <property type="match status" value="1"/>
</dbReference>
<dbReference type="InterPro" id="IPR027417">
    <property type="entry name" value="P-loop_NTPase"/>
</dbReference>
<keyword evidence="1" id="KW-0808">Transferase</keyword>
<dbReference type="Pfam" id="PF17784">
    <property type="entry name" value="Sulfotransfer_4"/>
    <property type="match status" value="1"/>
</dbReference>